<sequence length="139" mass="16005">MMDRSCPGAIEPILEILDGKWTLLLLLELFNGTRRFGELRRKLHPISPKTLTDRLRLLEEKEIVTRTLYPGVPLHVEYDLTERGQRLQPIFAAMWTWVQENGVCPRKEAEDLIPEEAVSQMKDAVNKANEVPELKVTKA</sequence>
<evidence type="ECO:0000259" key="4">
    <source>
        <dbReference type="PROSITE" id="PS51118"/>
    </source>
</evidence>
<dbReference type="KEGG" id="pbj:VN24_05685"/>
<dbReference type="Gene3D" id="1.10.10.10">
    <property type="entry name" value="Winged helix-like DNA-binding domain superfamily/Winged helix DNA-binding domain"/>
    <property type="match status" value="1"/>
</dbReference>
<evidence type="ECO:0000313" key="6">
    <source>
        <dbReference type="Proteomes" id="UP000032633"/>
    </source>
</evidence>
<reference evidence="6" key="2">
    <citation type="submission" date="2015-03" db="EMBL/GenBank/DDBJ databases">
        <title>Genome sequence of Paenibacillus beijingensis strain DSM 24997T.</title>
        <authorList>
            <person name="Kwak Y."/>
            <person name="Shin J.-H."/>
        </authorList>
    </citation>
    <scope>NUCLEOTIDE SEQUENCE [LARGE SCALE GENOMIC DNA]</scope>
    <source>
        <strain evidence="6">DSM 24997</strain>
    </source>
</reference>
<protein>
    <submittedName>
        <fullName evidence="5">HxlR family transcriptional regulator</fullName>
    </submittedName>
</protein>
<dbReference type="Pfam" id="PF01638">
    <property type="entry name" value="HxlR"/>
    <property type="match status" value="1"/>
</dbReference>
<feature type="domain" description="HTH hxlR-type" evidence="4">
    <location>
        <begin position="6"/>
        <end position="106"/>
    </location>
</feature>
<dbReference type="PANTHER" id="PTHR33204">
    <property type="entry name" value="TRANSCRIPTIONAL REGULATOR, MARR FAMILY"/>
    <property type="match status" value="1"/>
</dbReference>
<dbReference type="EMBL" id="CP011058">
    <property type="protein sequence ID" value="AJY74162.1"/>
    <property type="molecule type" value="Genomic_DNA"/>
</dbReference>
<dbReference type="InterPro" id="IPR002577">
    <property type="entry name" value="HTH_HxlR"/>
</dbReference>
<keyword evidence="3" id="KW-0804">Transcription</keyword>
<name>A0A0D5NGU0_9BACL</name>
<dbReference type="AlphaFoldDB" id="A0A0D5NGU0"/>
<organism evidence="5 6">
    <name type="scientific">Paenibacillus beijingensis</name>
    <dbReference type="NCBI Taxonomy" id="1126833"/>
    <lineage>
        <taxon>Bacteria</taxon>
        <taxon>Bacillati</taxon>
        <taxon>Bacillota</taxon>
        <taxon>Bacilli</taxon>
        <taxon>Bacillales</taxon>
        <taxon>Paenibacillaceae</taxon>
        <taxon>Paenibacillus</taxon>
    </lineage>
</organism>
<keyword evidence="6" id="KW-1185">Reference proteome</keyword>
<keyword evidence="1" id="KW-0805">Transcription regulation</keyword>
<evidence type="ECO:0000256" key="2">
    <source>
        <dbReference type="ARBA" id="ARBA00023125"/>
    </source>
</evidence>
<evidence type="ECO:0000256" key="1">
    <source>
        <dbReference type="ARBA" id="ARBA00023015"/>
    </source>
</evidence>
<dbReference type="PROSITE" id="PS51118">
    <property type="entry name" value="HTH_HXLR"/>
    <property type="match status" value="1"/>
</dbReference>
<accession>A0A0D5NGU0</accession>
<dbReference type="PATRIC" id="fig|1126833.4.peg.1232"/>
<dbReference type="SUPFAM" id="SSF46785">
    <property type="entry name" value="Winged helix' DNA-binding domain"/>
    <property type="match status" value="1"/>
</dbReference>
<dbReference type="Proteomes" id="UP000032633">
    <property type="component" value="Chromosome"/>
</dbReference>
<dbReference type="STRING" id="1126833.VN24_05685"/>
<evidence type="ECO:0000313" key="5">
    <source>
        <dbReference type="EMBL" id="AJY74162.1"/>
    </source>
</evidence>
<dbReference type="OrthoDB" id="9800966at2"/>
<dbReference type="GO" id="GO:0003677">
    <property type="term" value="F:DNA binding"/>
    <property type="evidence" value="ECO:0007669"/>
    <property type="project" value="UniProtKB-KW"/>
</dbReference>
<proteinExistence type="predicted"/>
<dbReference type="RefSeq" id="WP_045669598.1">
    <property type="nucleotide sequence ID" value="NZ_CP011058.1"/>
</dbReference>
<dbReference type="InterPro" id="IPR036390">
    <property type="entry name" value="WH_DNA-bd_sf"/>
</dbReference>
<dbReference type="InterPro" id="IPR036388">
    <property type="entry name" value="WH-like_DNA-bd_sf"/>
</dbReference>
<reference evidence="5 6" key="1">
    <citation type="journal article" date="2015" name="J. Biotechnol.">
        <title>Complete genome sequence of Paenibacillus beijingensis 7188(T) (=DSM 24997(T)), a novel rhizobacterium from jujube garden soil.</title>
        <authorList>
            <person name="Kwak Y."/>
            <person name="Shin J.H."/>
        </authorList>
    </citation>
    <scope>NUCLEOTIDE SEQUENCE [LARGE SCALE GENOMIC DNA]</scope>
    <source>
        <strain evidence="5 6">DSM 24997</strain>
    </source>
</reference>
<keyword evidence="2" id="KW-0238">DNA-binding</keyword>
<dbReference type="HOGENOM" id="CLU_111585_5_1_9"/>
<evidence type="ECO:0000256" key="3">
    <source>
        <dbReference type="ARBA" id="ARBA00023163"/>
    </source>
</evidence>
<gene>
    <name evidence="5" type="ORF">VN24_05685</name>
</gene>